<dbReference type="InterPro" id="IPR050863">
    <property type="entry name" value="CenT-Element_Derived"/>
</dbReference>
<dbReference type="OMA" id="HEFSIME"/>
<protein>
    <recommendedName>
        <fullName evidence="2">HTH CENPB-type domain-containing protein</fullName>
    </recommendedName>
</protein>
<proteinExistence type="predicted"/>
<dbReference type="Ensembl" id="ENSLACT00000014433.1">
    <property type="protein sequence ID" value="ENSLACP00000014333.1"/>
    <property type="gene ID" value="ENSLACG00000012613.1"/>
</dbReference>
<dbReference type="Pfam" id="PF09607">
    <property type="entry name" value="BrkDBD"/>
    <property type="match status" value="1"/>
</dbReference>
<dbReference type="Pfam" id="PF03184">
    <property type="entry name" value="DDE_1"/>
    <property type="match status" value="1"/>
</dbReference>
<dbReference type="InterPro" id="IPR006600">
    <property type="entry name" value="HTH_CenpB_DNA-bd_dom"/>
</dbReference>
<feature type="domain" description="HTH CENPB-type" evidence="2">
    <location>
        <begin position="51"/>
        <end position="131"/>
    </location>
</feature>
<dbReference type="Proteomes" id="UP000008672">
    <property type="component" value="Unassembled WGS sequence"/>
</dbReference>
<dbReference type="FunCoup" id="H3AXG2">
    <property type="interactions" value="2176"/>
</dbReference>
<dbReference type="PROSITE" id="PS51253">
    <property type="entry name" value="HTH_CENPB"/>
    <property type="match status" value="1"/>
</dbReference>
<dbReference type="PANTHER" id="PTHR19303:SF74">
    <property type="entry name" value="POGO TRANSPOSABLE ELEMENT WITH KRAB DOMAIN"/>
    <property type="match status" value="1"/>
</dbReference>
<dbReference type="Pfam" id="PF03221">
    <property type="entry name" value="HTH_Tnp_Tc5"/>
    <property type="match status" value="1"/>
</dbReference>
<organism evidence="3 4">
    <name type="scientific">Latimeria chalumnae</name>
    <name type="common">Coelacanth</name>
    <dbReference type="NCBI Taxonomy" id="7897"/>
    <lineage>
        <taxon>Eukaryota</taxon>
        <taxon>Metazoa</taxon>
        <taxon>Chordata</taxon>
        <taxon>Craniata</taxon>
        <taxon>Vertebrata</taxon>
        <taxon>Euteleostomi</taxon>
        <taxon>Coelacanthiformes</taxon>
        <taxon>Coelacanthidae</taxon>
        <taxon>Latimeria</taxon>
    </lineage>
</organism>
<dbReference type="GeneTree" id="ENSGT00440000039028"/>
<reference evidence="3" key="3">
    <citation type="submission" date="2025-09" db="UniProtKB">
        <authorList>
            <consortium name="Ensembl"/>
        </authorList>
    </citation>
    <scope>IDENTIFICATION</scope>
</reference>
<dbReference type="InterPro" id="IPR018586">
    <property type="entry name" value="Brinker_DNA-bd"/>
</dbReference>
<dbReference type="Gene3D" id="1.10.10.60">
    <property type="entry name" value="Homeodomain-like"/>
    <property type="match status" value="1"/>
</dbReference>
<dbReference type="PANTHER" id="PTHR19303">
    <property type="entry name" value="TRANSPOSON"/>
    <property type="match status" value="1"/>
</dbReference>
<name>H3AXG2_LATCH</name>
<keyword evidence="4" id="KW-1185">Reference proteome</keyword>
<evidence type="ECO:0000256" key="1">
    <source>
        <dbReference type="ARBA" id="ARBA00023125"/>
    </source>
</evidence>
<keyword evidence="1" id="KW-0238">DNA-binding</keyword>
<evidence type="ECO:0000259" key="2">
    <source>
        <dbReference type="PROSITE" id="PS51253"/>
    </source>
</evidence>
<dbReference type="GO" id="GO:0003677">
    <property type="term" value="F:DNA binding"/>
    <property type="evidence" value="ECO:0007669"/>
    <property type="project" value="UniProtKB-KW"/>
</dbReference>
<reference evidence="3" key="2">
    <citation type="submission" date="2025-08" db="UniProtKB">
        <authorList>
            <consortium name="Ensembl"/>
        </authorList>
    </citation>
    <scope>IDENTIFICATION</scope>
</reference>
<dbReference type="EMBL" id="AFYH01122060">
    <property type="status" value="NOT_ANNOTATED_CDS"/>
    <property type="molecule type" value="Genomic_DNA"/>
</dbReference>
<dbReference type="eggNOG" id="KOG3105">
    <property type="taxonomic scope" value="Eukaryota"/>
</dbReference>
<dbReference type="InterPro" id="IPR004875">
    <property type="entry name" value="DDE_SF_endonuclease_dom"/>
</dbReference>
<dbReference type="GO" id="GO:0005634">
    <property type="term" value="C:nucleus"/>
    <property type="evidence" value="ECO:0007669"/>
    <property type="project" value="TreeGrafter"/>
</dbReference>
<evidence type="ECO:0000313" key="4">
    <source>
        <dbReference type="Proteomes" id="UP000008672"/>
    </source>
</evidence>
<accession>H3AXG2</accession>
<reference evidence="4" key="1">
    <citation type="submission" date="2011-08" db="EMBL/GenBank/DDBJ databases">
        <title>The draft genome of Latimeria chalumnae.</title>
        <authorList>
            <person name="Di Palma F."/>
            <person name="Alfoldi J."/>
            <person name="Johnson J."/>
            <person name="Berlin A."/>
            <person name="Gnerre S."/>
            <person name="Jaffe D."/>
            <person name="MacCallum I."/>
            <person name="Young S."/>
            <person name="Walker B.J."/>
            <person name="Lander E."/>
            <person name="Lindblad-Toh K."/>
        </authorList>
    </citation>
    <scope>NUCLEOTIDE SEQUENCE [LARGE SCALE GENOMIC DNA]</scope>
    <source>
        <strain evidence="4">Wild caught</strain>
    </source>
</reference>
<sequence length="391" mass="44910">SSYDAGSKLQVVEYAEQSSNLAAGHEFSIMEKTVRWRRIKETLKERPKTKRARHGNMQPFAALEVDLNEWVLQSRQNGYIMTRNAVRLRALKMAKEDVQDRCKQYLSCKPFVASVGWCTFFFWRYLGMNQEATEPPKDLEMKVNSFLKFAIKLWKEHDYYLSRIGNMVETPVTFDLPSNQSVSPLGLKTVLVKTTGHEKPHFMITLTYLADGSKLKPLVIFKRKTLPENKVFPSGVLVRVHLKGWIDEEGTWLKKVWSTRPGALCKRSILVWDMFRAHETDSVKKATKYVQTDSCIFPGGLTTLLQPQDVCLNELFKDRLREIWTEWMCSGSAALTKGGNLKKPDTSLICKWVKDTWESVPDKMNHCSFLKCGINNTMDGSQDAAIYEISE</sequence>
<dbReference type="AlphaFoldDB" id="H3AXG2"/>
<dbReference type="HOGENOM" id="CLU_033137_3_0_1"/>
<evidence type="ECO:0000313" key="3">
    <source>
        <dbReference type="Ensembl" id="ENSLACP00000014333.1"/>
    </source>
</evidence>
<dbReference type="InParanoid" id="H3AXG2"/>